<organism evidence="2 3">
    <name type="scientific">Panaeolus cyanescens</name>
    <dbReference type="NCBI Taxonomy" id="181874"/>
    <lineage>
        <taxon>Eukaryota</taxon>
        <taxon>Fungi</taxon>
        <taxon>Dikarya</taxon>
        <taxon>Basidiomycota</taxon>
        <taxon>Agaricomycotina</taxon>
        <taxon>Agaricomycetes</taxon>
        <taxon>Agaricomycetidae</taxon>
        <taxon>Agaricales</taxon>
        <taxon>Agaricineae</taxon>
        <taxon>Galeropsidaceae</taxon>
        <taxon>Panaeolus</taxon>
    </lineage>
</organism>
<dbReference type="Gene3D" id="3.80.10.10">
    <property type="entry name" value="Ribonuclease Inhibitor"/>
    <property type="match status" value="1"/>
</dbReference>
<proteinExistence type="predicted"/>
<reference evidence="2 3" key="1">
    <citation type="journal article" date="2018" name="Evol. Lett.">
        <title>Horizontal gene cluster transfer increased hallucinogenic mushroom diversity.</title>
        <authorList>
            <person name="Reynolds H.T."/>
            <person name="Vijayakumar V."/>
            <person name="Gluck-Thaler E."/>
            <person name="Korotkin H.B."/>
            <person name="Matheny P.B."/>
            <person name="Slot J.C."/>
        </authorList>
    </citation>
    <scope>NUCLEOTIDE SEQUENCE [LARGE SCALE GENOMIC DNA]</scope>
    <source>
        <strain evidence="2 3">2629</strain>
    </source>
</reference>
<dbReference type="EMBL" id="NHTK01005623">
    <property type="protein sequence ID" value="PPQ75962.1"/>
    <property type="molecule type" value="Genomic_DNA"/>
</dbReference>
<name>A0A409WBR6_9AGAR</name>
<dbReference type="OrthoDB" id="10456627at2759"/>
<dbReference type="Proteomes" id="UP000284842">
    <property type="component" value="Unassembled WGS sequence"/>
</dbReference>
<sequence>MPPRTKSGPTLPNELLFSVFESLSKDRHSLYNLLFLSRSYRITIERLLYAEMTDWIYTASHDGFVATITQNARLASYVRTFGCIERMGSAQERDSVSHPGEMAAYWSTIVGALKLMTGLGVFIINLHVPVQLPPIERLLHALENMRDLHTLFWGPSIYDPDATPCLVSCLRTRLPQLRVLHLDVCVEIDRMLVLGDGACPRLESVGGAWQDILCMLSGRKRPIGSLTWFKSPWDEPLMQTSTLGNATEKTLNENLGHVLRSLEELYLYHCFLGLVLAEPPVHALPFFFDRCPNLRHLHAEIDQVVAHTHALGTSFPKLRTLTLDTSENADATQWATPEALTAIFETCEKLDTIDVGPCEIWYHSERPLDLLFVYERWVPIRVRRQEGEGREDGDEDEGEKGEKNASAGALSNKLEIVSRGRVFVDGSSMHRYLLLFNVTKKDRRVLA</sequence>
<evidence type="ECO:0000313" key="2">
    <source>
        <dbReference type="EMBL" id="PPQ75962.1"/>
    </source>
</evidence>
<dbReference type="AlphaFoldDB" id="A0A409WBR6"/>
<protein>
    <submittedName>
        <fullName evidence="2">Uncharacterized protein</fullName>
    </submittedName>
</protein>
<dbReference type="InParanoid" id="A0A409WBR6"/>
<evidence type="ECO:0000313" key="3">
    <source>
        <dbReference type="Proteomes" id="UP000284842"/>
    </source>
</evidence>
<accession>A0A409WBR6</accession>
<feature type="region of interest" description="Disordered" evidence="1">
    <location>
        <begin position="386"/>
        <end position="406"/>
    </location>
</feature>
<comment type="caution">
    <text evidence="2">The sequence shown here is derived from an EMBL/GenBank/DDBJ whole genome shotgun (WGS) entry which is preliminary data.</text>
</comment>
<evidence type="ECO:0000256" key="1">
    <source>
        <dbReference type="SAM" id="MobiDB-lite"/>
    </source>
</evidence>
<gene>
    <name evidence="2" type="ORF">CVT24_000148</name>
</gene>
<dbReference type="SUPFAM" id="SSF52047">
    <property type="entry name" value="RNI-like"/>
    <property type="match status" value="1"/>
</dbReference>
<keyword evidence="3" id="KW-1185">Reference proteome</keyword>
<dbReference type="InterPro" id="IPR032675">
    <property type="entry name" value="LRR_dom_sf"/>
</dbReference>